<dbReference type="OrthoDB" id="1055148at2759"/>
<dbReference type="InterPro" id="IPR036396">
    <property type="entry name" value="Cyt_P450_sf"/>
</dbReference>
<dbReference type="PROSITE" id="PS00086">
    <property type="entry name" value="CYTOCHROME_P450"/>
    <property type="match status" value="1"/>
</dbReference>
<feature type="chain" id="PRO_5003174725" description="CYtochrome P450 family" evidence="9">
    <location>
        <begin position="21"/>
        <end position="493"/>
    </location>
</feature>
<dbReference type="SUPFAM" id="SSF48264">
    <property type="entry name" value="Cytochrome P450"/>
    <property type="match status" value="1"/>
</dbReference>
<dbReference type="PANTHER" id="PTHR24300">
    <property type="entry name" value="CYTOCHROME P450 508A4-RELATED"/>
    <property type="match status" value="1"/>
</dbReference>
<dbReference type="PRINTS" id="PR00463">
    <property type="entry name" value="EP450I"/>
</dbReference>
<keyword evidence="9" id="KW-0732">Signal</keyword>
<evidence type="ECO:0000256" key="2">
    <source>
        <dbReference type="ARBA" id="ARBA00010617"/>
    </source>
</evidence>
<evidence type="ECO:0000256" key="3">
    <source>
        <dbReference type="ARBA" id="ARBA00022723"/>
    </source>
</evidence>
<dbReference type="EMBL" id="DS268409">
    <property type="protein sequence ID" value="EFO95630.1"/>
    <property type="molecule type" value="Genomic_DNA"/>
</dbReference>
<gene>
    <name evidence="10" type="ORF">CRE_09180</name>
</gene>
<dbReference type="Gene3D" id="1.10.630.10">
    <property type="entry name" value="Cytochrome P450"/>
    <property type="match status" value="1"/>
</dbReference>
<dbReference type="HOGENOM" id="CLU_001570_22_0_1"/>
<keyword evidence="5 7" id="KW-0408">Iron</keyword>
<dbReference type="GO" id="GO:0005506">
    <property type="term" value="F:iron ion binding"/>
    <property type="evidence" value="ECO:0007669"/>
    <property type="project" value="InterPro"/>
</dbReference>
<dbReference type="InterPro" id="IPR002401">
    <property type="entry name" value="Cyt_P450_E_grp-I"/>
</dbReference>
<dbReference type="Proteomes" id="UP000008281">
    <property type="component" value="Unassembled WGS sequence"/>
</dbReference>
<proteinExistence type="inferred from homology"/>
<evidence type="ECO:0000256" key="5">
    <source>
        <dbReference type="ARBA" id="ARBA00023004"/>
    </source>
</evidence>
<evidence type="ECO:0000256" key="1">
    <source>
        <dbReference type="ARBA" id="ARBA00001971"/>
    </source>
</evidence>
<dbReference type="FunFam" id="1.10.630.10:FF:000036">
    <property type="entry name" value="CYtochrome P450 family"/>
    <property type="match status" value="1"/>
</dbReference>
<organism evidence="11">
    <name type="scientific">Caenorhabditis remanei</name>
    <name type="common">Caenorhabditis vulgaris</name>
    <dbReference type="NCBI Taxonomy" id="31234"/>
    <lineage>
        <taxon>Eukaryota</taxon>
        <taxon>Metazoa</taxon>
        <taxon>Ecdysozoa</taxon>
        <taxon>Nematoda</taxon>
        <taxon>Chromadorea</taxon>
        <taxon>Rhabditida</taxon>
        <taxon>Rhabditina</taxon>
        <taxon>Rhabditomorpha</taxon>
        <taxon>Rhabditoidea</taxon>
        <taxon>Rhabditidae</taxon>
        <taxon>Peloderinae</taxon>
        <taxon>Caenorhabditis</taxon>
    </lineage>
</organism>
<dbReference type="RefSeq" id="XP_003116734.2">
    <property type="nucleotide sequence ID" value="XM_003116686.2"/>
</dbReference>
<keyword evidence="11" id="KW-1185">Reference proteome</keyword>
<comment type="similarity">
    <text evidence="2 8">Belongs to the cytochrome P450 family.</text>
</comment>
<evidence type="ECO:0000256" key="8">
    <source>
        <dbReference type="RuleBase" id="RU000461"/>
    </source>
</evidence>
<keyword evidence="3 7" id="KW-0479">Metal-binding</keyword>
<dbReference type="GO" id="GO:0005737">
    <property type="term" value="C:cytoplasm"/>
    <property type="evidence" value="ECO:0007669"/>
    <property type="project" value="TreeGrafter"/>
</dbReference>
<dbReference type="InParanoid" id="E3LHC0"/>
<dbReference type="GO" id="GO:0020037">
    <property type="term" value="F:heme binding"/>
    <property type="evidence" value="ECO:0007669"/>
    <property type="project" value="InterPro"/>
</dbReference>
<dbReference type="GO" id="GO:0006082">
    <property type="term" value="P:organic acid metabolic process"/>
    <property type="evidence" value="ECO:0007669"/>
    <property type="project" value="TreeGrafter"/>
</dbReference>
<feature type="signal peptide" evidence="9">
    <location>
        <begin position="1"/>
        <end position="20"/>
    </location>
</feature>
<evidence type="ECO:0000313" key="10">
    <source>
        <dbReference type="EMBL" id="EFO95630.1"/>
    </source>
</evidence>
<evidence type="ECO:0000256" key="6">
    <source>
        <dbReference type="ARBA" id="ARBA00023033"/>
    </source>
</evidence>
<dbReference type="FunCoup" id="E3LHC0">
    <property type="interactions" value="294"/>
</dbReference>
<dbReference type="OMA" id="VFPRKFN"/>
<dbReference type="InterPro" id="IPR017972">
    <property type="entry name" value="Cyt_P450_CS"/>
</dbReference>
<dbReference type="PANTHER" id="PTHR24300:SF375">
    <property type="entry name" value="CYTOCHROME P450 FAMILY"/>
    <property type="match status" value="1"/>
</dbReference>
<name>E3LHC0_CAERE</name>
<keyword evidence="6 8" id="KW-0503">Monooxygenase</keyword>
<evidence type="ECO:0000313" key="11">
    <source>
        <dbReference type="Proteomes" id="UP000008281"/>
    </source>
</evidence>
<dbReference type="AlphaFoldDB" id="E3LHC0"/>
<evidence type="ECO:0000256" key="9">
    <source>
        <dbReference type="SAM" id="SignalP"/>
    </source>
</evidence>
<keyword evidence="4 8" id="KW-0560">Oxidoreductase</keyword>
<dbReference type="InterPro" id="IPR050182">
    <property type="entry name" value="Cytochrome_P450_fam2"/>
</dbReference>
<dbReference type="GO" id="GO:0016712">
    <property type="term" value="F:oxidoreductase activity, acting on paired donors, with incorporation or reduction of molecular oxygen, reduced flavin or flavoprotein as one donor, and incorporation of one atom of oxygen"/>
    <property type="evidence" value="ECO:0007669"/>
    <property type="project" value="TreeGrafter"/>
</dbReference>
<dbReference type="Pfam" id="PF00067">
    <property type="entry name" value="p450"/>
    <property type="match status" value="1"/>
</dbReference>
<feature type="binding site" description="axial binding residue" evidence="7">
    <location>
        <position position="439"/>
    </location>
    <ligand>
        <name>heme</name>
        <dbReference type="ChEBI" id="CHEBI:30413"/>
    </ligand>
    <ligandPart>
        <name>Fe</name>
        <dbReference type="ChEBI" id="CHEBI:18248"/>
    </ligandPart>
</feature>
<dbReference type="eggNOG" id="KOG0156">
    <property type="taxonomic scope" value="Eukaryota"/>
</dbReference>
<evidence type="ECO:0000256" key="7">
    <source>
        <dbReference type="PIRSR" id="PIRSR602401-1"/>
    </source>
</evidence>
<protein>
    <recommendedName>
        <fullName evidence="12">CYtochrome P450 family</fullName>
    </recommendedName>
</protein>
<dbReference type="STRING" id="31234.E3LHC0"/>
<accession>E3LHC0</accession>
<comment type="cofactor">
    <cofactor evidence="1 7">
        <name>heme</name>
        <dbReference type="ChEBI" id="CHEBI:30413"/>
    </cofactor>
</comment>
<dbReference type="CTD" id="9820268"/>
<dbReference type="PRINTS" id="PR00385">
    <property type="entry name" value="P450"/>
</dbReference>
<reference evidence="10" key="1">
    <citation type="submission" date="2007-07" db="EMBL/GenBank/DDBJ databases">
        <title>PCAP assembly of the Caenorhabditis remanei genome.</title>
        <authorList>
            <consortium name="The Caenorhabditis remanei Sequencing Consortium"/>
            <person name="Wilson R.K."/>
        </authorList>
    </citation>
    <scope>NUCLEOTIDE SEQUENCE [LARGE SCALE GENOMIC DNA]</scope>
    <source>
        <strain evidence="10">PB4641</strain>
    </source>
</reference>
<dbReference type="KEGG" id="crq:GCK72_019991"/>
<sequence>MILLLLFTALCLYLFHEMYWKRRHLPPGPIPLPLIGNMLSMLREKPGYECFRRWTKQYGDVYTFWMGTTPYVMIGSYDRIKDTFIRDGDTYKDKFPQPFTEKFRGGTYGIVETNGHLWSTHRRFTLSSFRDMGLGKDLMQEKILIEVQESFRKFDEHLGVEQDIPIVLNNAVANVINQIVFGYRFADDKEEEFSKLRDLMEYQEKAFTTFKVHVQVFAPKIGQWLPGKSLDELLGDWKENFHTFFNTQIENHRQKIDFDSEENLDYAEAYLKEQRKREAEGDFELFSNKQLMNTCLDLWFAGLSTTNTTTNWIVCYIMNTPGVQEKMHEELDRVIGGDRLVTTADKNDLPYMNAVINESQRCANIVPINLFHATTKDTVIAGYPIKQGTGVIAQISTVMLDEKTFPDPYTFNPDRFIDENGKLKKVEELVPFSIGKRQCLGEGLARMELFLFISNFFNRYQVSPSSEGPPSIDKSERVGVFPRKFNAILTKRH</sequence>
<dbReference type="GO" id="GO:0006805">
    <property type="term" value="P:xenobiotic metabolic process"/>
    <property type="evidence" value="ECO:0007669"/>
    <property type="project" value="TreeGrafter"/>
</dbReference>
<dbReference type="GeneID" id="9820268"/>
<dbReference type="InterPro" id="IPR001128">
    <property type="entry name" value="Cyt_P450"/>
</dbReference>
<keyword evidence="7 8" id="KW-0349">Heme</keyword>
<evidence type="ECO:0008006" key="12">
    <source>
        <dbReference type="Google" id="ProtNLM"/>
    </source>
</evidence>
<evidence type="ECO:0000256" key="4">
    <source>
        <dbReference type="ARBA" id="ARBA00023002"/>
    </source>
</evidence>
<dbReference type="CDD" id="cd20617">
    <property type="entry name" value="CYP1_2-like"/>
    <property type="match status" value="1"/>
</dbReference>